<keyword evidence="2" id="KW-0472">Membrane</keyword>
<dbReference type="AlphaFoldDB" id="A0A2U0U2X6"/>
<keyword evidence="2" id="KW-1133">Transmembrane helix</keyword>
<accession>A0A2U0U2X6</accession>
<organism evidence="4 5">
    <name type="scientific">Hallella colorans</name>
    <dbReference type="NCBI Taxonomy" id="1703337"/>
    <lineage>
        <taxon>Bacteria</taxon>
        <taxon>Pseudomonadati</taxon>
        <taxon>Bacteroidota</taxon>
        <taxon>Bacteroidia</taxon>
        <taxon>Bacteroidales</taxon>
        <taxon>Prevotellaceae</taxon>
        <taxon>Hallella</taxon>
    </lineage>
</organism>
<dbReference type="OrthoDB" id="9815705at2"/>
<evidence type="ECO:0000313" key="4">
    <source>
        <dbReference type="EMBL" id="PVX50614.1"/>
    </source>
</evidence>
<dbReference type="InterPro" id="IPR025640">
    <property type="entry name" value="GYF_2"/>
</dbReference>
<dbReference type="Proteomes" id="UP000245870">
    <property type="component" value="Unassembled WGS sequence"/>
</dbReference>
<evidence type="ECO:0000256" key="2">
    <source>
        <dbReference type="SAM" id="Phobius"/>
    </source>
</evidence>
<keyword evidence="5" id="KW-1185">Reference proteome</keyword>
<feature type="region of interest" description="Disordered" evidence="1">
    <location>
        <begin position="231"/>
        <end position="254"/>
    </location>
</feature>
<evidence type="ECO:0000259" key="3">
    <source>
        <dbReference type="Pfam" id="PF14237"/>
    </source>
</evidence>
<reference evidence="4 5" key="1">
    <citation type="submission" date="2018-05" db="EMBL/GenBank/DDBJ databases">
        <title>Genomic Encyclopedia of Type Strains, Phase IV (KMG-IV): sequencing the most valuable type-strain genomes for metagenomic binning, comparative biology and taxonomic classification.</title>
        <authorList>
            <person name="Goeker M."/>
        </authorList>
    </citation>
    <scope>NUCLEOTIDE SEQUENCE [LARGE SCALE GENOMIC DNA]</scope>
    <source>
        <strain evidence="4 5">DSM 100333</strain>
    </source>
</reference>
<sequence length="305" mass="33835">MNYFIITNGVQQGPFTLDELRQHNISSETLVWTEGMSQWEPAWQIEELKALFYNNESCVTGATPPPPPHEVNGQIAEFSARQQCCHRDDTVSNASLPPKRRGVLSWVLLVLFGLFLAMVLTNPSKEAHRQVLKENITRALTKTVADDSHGLFARGFNMFGQLFAGPLVDEILNEALEYHNYIIFSATSVQTDKGNTTTSYGMFGKVLAADEEVIVQAINASNKEVGRGAVDDDLIDKRSDGNQGNEDWPDVSNADTATIKGKSGRAIVKQVQKLLKDKIKQKTDSITSDDVEKIVDKIFEYAKGL</sequence>
<evidence type="ECO:0000313" key="5">
    <source>
        <dbReference type="Proteomes" id="UP000245870"/>
    </source>
</evidence>
<gene>
    <name evidence="4" type="ORF">C7379_11712</name>
</gene>
<dbReference type="RefSeq" id="WP_116617002.1">
    <property type="nucleotide sequence ID" value="NZ_QENY01000017.1"/>
</dbReference>
<name>A0A2U0U2X6_9BACT</name>
<feature type="domain" description="GYF" evidence="3">
    <location>
        <begin position="3"/>
        <end position="48"/>
    </location>
</feature>
<dbReference type="EMBL" id="QENY01000017">
    <property type="protein sequence ID" value="PVX50614.1"/>
    <property type="molecule type" value="Genomic_DNA"/>
</dbReference>
<evidence type="ECO:0000256" key="1">
    <source>
        <dbReference type="SAM" id="MobiDB-lite"/>
    </source>
</evidence>
<proteinExistence type="predicted"/>
<protein>
    <submittedName>
        <fullName evidence="4">Uncharacterized protein DUF4359</fullName>
    </submittedName>
</protein>
<comment type="caution">
    <text evidence="4">The sequence shown here is derived from an EMBL/GenBank/DDBJ whole genome shotgun (WGS) entry which is preliminary data.</text>
</comment>
<dbReference type="Pfam" id="PF14237">
    <property type="entry name" value="GYF_2"/>
    <property type="match status" value="1"/>
</dbReference>
<keyword evidence="2" id="KW-0812">Transmembrane</keyword>
<feature type="compositionally biased region" description="Basic and acidic residues" evidence="1">
    <location>
        <begin position="231"/>
        <end position="240"/>
    </location>
</feature>
<feature type="transmembrane region" description="Helical" evidence="2">
    <location>
        <begin position="103"/>
        <end position="120"/>
    </location>
</feature>